<evidence type="ECO:0000313" key="1">
    <source>
        <dbReference type="EMBL" id="QFQ90657.1"/>
    </source>
</evidence>
<evidence type="ECO:0000313" key="2">
    <source>
        <dbReference type="Proteomes" id="UP000388452"/>
    </source>
</evidence>
<sequence length="215" mass="24118">MINGIKALILYPLSRNQMQPHNVQTSTRGLYYRGLFFVYSEKLMLKERKNLVTAITILRIYIKGGINMTFTGLPVGIYLTKTNQFQARVNVQGTVYSLGTFATLSDAMPAQWEKVKSLFPDGDIPVFSGVRTANLLRDLTGHVYDQLTVHSRTGAFENRHGNYWLCPCACGSTAEYLAQDLIDGEAKNCADPGIHGSLQNFLLAYQEKRKRSNTI</sequence>
<organism evidence="1 2">
    <name type="scientific">Lacticaseibacillus manihotivorans</name>
    <dbReference type="NCBI Taxonomy" id="88233"/>
    <lineage>
        <taxon>Bacteria</taxon>
        <taxon>Bacillati</taxon>
        <taxon>Bacillota</taxon>
        <taxon>Bacilli</taxon>
        <taxon>Lactobacillales</taxon>
        <taxon>Lactobacillaceae</taxon>
        <taxon>Lacticaseibacillus</taxon>
    </lineage>
</organism>
<dbReference type="AlphaFoldDB" id="A0A5P8JN71"/>
<gene>
    <name evidence="1" type="ORF">LM010_04080</name>
</gene>
<dbReference type="Proteomes" id="UP000388452">
    <property type="component" value="Chromosome"/>
</dbReference>
<dbReference type="RefSeq" id="WP_056962268.1">
    <property type="nucleotide sequence ID" value="NZ_CP045068.1"/>
</dbReference>
<protein>
    <submittedName>
        <fullName evidence="1">Uncharacterized protein</fullName>
    </submittedName>
</protein>
<name>A0A5P8JN71_9LACO</name>
<proteinExistence type="predicted"/>
<dbReference type="EMBL" id="CP045068">
    <property type="protein sequence ID" value="QFQ90657.1"/>
    <property type="molecule type" value="Genomic_DNA"/>
</dbReference>
<accession>A0A5P8JN71</accession>
<reference evidence="1 2" key="1">
    <citation type="submission" date="2019-10" db="EMBL/GenBank/DDBJ databases">
        <title>Genome sequencing of Lactobacillus manihotivorans.</title>
        <authorList>
            <person name="Kim K."/>
        </authorList>
    </citation>
    <scope>NUCLEOTIDE SEQUENCE [LARGE SCALE GENOMIC DNA]</scope>
    <source>
        <strain evidence="1 2">LM010</strain>
    </source>
</reference>